<feature type="domain" description="Fatty acid desaturase" evidence="2">
    <location>
        <begin position="34"/>
        <end position="269"/>
    </location>
</feature>
<evidence type="ECO:0000313" key="4">
    <source>
        <dbReference type="Proteomes" id="UP000076609"/>
    </source>
</evidence>
<evidence type="ECO:0000259" key="2">
    <source>
        <dbReference type="Pfam" id="PF00487"/>
    </source>
</evidence>
<keyword evidence="1" id="KW-1133">Transmembrane helix</keyword>
<feature type="transmembrane region" description="Helical" evidence="1">
    <location>
        <begin position="164"/>
        <end position="186"/>
    </location>
</feature>
<proteinExistence type="predicted"/>
<dbReference type="Proteomes" id="UP000076609">
    <property type="component" value="Unassembled WGS sequence"/>
</dbReference>
<dbReference type="RefSeq" id="WP_066691303.1">
    <property type="nucleotide sequence ID" value="NZ_CP117028.1"/>
</dbReference>
<sequence length="291" mass="32104">MAHQVRPIEWPTVLLAAAIYGGWLALTAAHATLPLPLLALLGGWFVAWHGSLQHETIHGHPTRWRWVNSLIGGVPLSLWLPYGAYRRTHEAHHRSPHPTHPAHDPESRYVAGGEVVAALARIRATLIGQLLVGPVAAIALFLLNEARRLRRDPAATLREWGPHLIGVALVLGWLHHVALPLGTYALCFVLPGQAASLLRGFAEHRADAPGPSRAATVVSRGPLALLFLNNNLHAAHHAVPAAPWYRLPAIERARTQRTEPRYAGYREIWRRFALRPHDTVRHPALREGAHG</sequence>
<keyword evidence="1" id="KW-0472">Membrane</keyword>
<organism evidence="3 4">
    <name type="scientific">Sphingomonas hankookensis</name>
    <dbReference type="NCBI Taxonomy" id="563996"/>
    <lineage>
        <taxon>Bacteria</taxon>
        <taxon>Pseudomonadati</taxon>
        <taxon>Pseudomonadota</taxon>
        <taxon>Alphaproteobacteria</taxon>
        <taxon>Sphingomonadales</taxon>
        <taxon>Sphingomonadaceae</taxon>
        <taxon>Sphingomonas</taxon>
    </lineage>
</organism>
<evidence type="ECO:0000256" key="1">
    <source>
        <dbReference type="SAM" id="Phobius"/>
    </source>
</evidence>
<dbReference type="Pfam" id="PF00487">
    <property type="entry name" value="FA_desaturase"/>
    <property type="match status" value="1"/>
</dbReference>
<gene>
    <name evidence="3" type="ORF">AVT10_16445</name>
</gene>
<feature type="transmembrane region" description="Helical" evidence="1">
    <location>
        <begin position="12"/>
        <end position="29"/>
    </location>
</feature>
<name>A0ABR5YB12_9SPHN</name>
<protein>
    <submittedName>
        <fullName evidence="3">Fatty acid desaturase</fullName>
    </submittedName>
</protein>
<comment type="caution">
    <text evidence="3">The sequence shown here is derived from an EMBL/GenBank/DDBJ whole genome shotgun (WGS) entry which is preliminary data.</text>
</comment>
<feature type="transmembrane region" description="Helical" evidence="1">
    <location>
        <begin position="122"/>
        <end position="143"/>
    </location>
</feature>
<keyword evidence="1" id="KW-0812">Transmembrane</keyword>
<dbReference type="InterPro" id="IPR005804">
    <property type="entry name" value="FA_desaturase_dom"/>
</dbReference>
<evidence type="ECO:0000313" key="3">
    <source>
        <dbReference type="EMBL" id="KZE12117.1"/>
    </source>
</evidence>
<dbReference type="EMBL" id="LQQO01000030">
    <property type="protein sequence ID" value="KZE12117.1"/>
    <property type="molecule type" value="Genomic_DNA"/>
</dbReference>
<keyword evidence="4" id="KW-1185">Reference proteome</keyword>
<accession>A0ABR5YB12</accession>
<reference evidence="4" key="1">
    <citation type="submission" date="2016-01" db="EMBL/GenBank/DDBJ databases">
        <title>Draft genome of Chromobacterium sp. F49.</title>
        <authorList>
            <person name="Hong K.W."/>
        </authorList>
    </citation>
    <scope>NUCLEOTIDE SEQUENCE [LARGE SCALE GENOMIC DNA]</scope>
    <source>
        <strain evidence="4">CN3</strain>
    </source>
</reference>